<reference evidence="1" key="1">
    <citation type="submission" date="2023-05" db="EMBL/GenBank/DDBJ databases">
        <authorList>
            <consortium name="ELIXIR-Norway"/>
        </authorList>
    </citation>
    <scope>NUCLEOTIDE SEQUENCE</scope>
</reference>
<dbReference type="Proteomes" id="UP001162501">
    <property type="component" value="Chromosome 14"/>
</dbReference>
<dbReference type="EMBL" id="OX596098">
    <property type="protein sequence ID" value="CAM9651165.1"/>
    <property type="molecule type" value="Genomic_DNA"/>
</dbReference>
<evidence type="ECO:0000313" key="1">
    <source>
        <dbReference type="EMBL" id="CAM9651165.1"/>
    </source>
</evidence>
<protein>
    <submittedName>
        <fullName evidence="1">Uncharacterized protein</fullName>
    </submittedName>
</protein>
<gene>
    <name evidence="1" type="ORF">MRATA1EN22A_LOCUS5523</name>
</gene>
<proteinExistence type="predicted"/>
<sequence>MSRLVDPTERWTSHVSVTELKATEGPRHTSDFRRVGAGYASTQLWKPATRKEQGRTKERDGPSPRRPGACSPGQSPRPQPQGHESARRTRAQGSGTGGLSVRRGQRGHSALRGQSREGAAQPGSAE</sequence>
<evidence type="ECO:0000313" key="2">
    <source>
        <dbReference type="Proteomes" id="UP001162501"/>
    </source>
</evidence>
<accession>A0AC59YFD2</accession>
<name>A0AC59YFD2_RANTA</name>
<reference evidence="1" key="2">
    <citation type="submission" date="2025-03" db="EMBL/GenBank/DDBJ databases">
        <authorList>
            <consortium name="ELIXIR-Norway"/>
            <consortium name="Elixir Norway"/>
        </authorList>
    </citation>
    <scope>NUCLEOTIDE SEQUENCE</scope>
</reference>
<organism evidence="1 2">
    <name type="scientific">Rangifer tarandus platyrhynchus</name>
    <name type="common">Svalbard reindeer</name>
    <dbReference type="NCBI Taxonomy" id="3082113"/>
    <lineage>
        <taxon>Eukaryota</taxon>
        <taxon>Metazoa</taxon>
        <taxon>Chordata</taxon>
        <taxon>Craniata</taxon>
        <taxon>Vertebrata</taxon>
        <taxon>Euteleostomi</taxon>
        <taxon>Mammalia</taxon>
        <taxon>Eutheria</taxon>
        <taxon>Laurasiatheria</taxon>
        <taxon>Artiodactyla</taxon>
        <taxon>Ruminantia</taxon>
        <taxon>Pecora</taxon>
        <taxon>Cervidae</taxon>
        <taxon>Odocoileinae</taxon>
        <taxon>Rangifer</taxon>
    </lineage>
</organism>